<reference evidence="11" key="1">
    <citation type="submission" date="2021-06" db="EMBL/GenBank/DDBJ databases">
        <authorList>
            <person name="Kallberg Y."/>
            <person name="Tangrot J."/>
            <person name="Rosling A."/>
        </authorList>
    </citation>
    <scope>NUCLEOTIDE SEQUENCE</scope>
    <source>
        <strain evidence="11">IN212</strain>
    </source>
</reference>
<dbReference type="SUPFAM" id="SSF90123">
    <property type="entry name" value="ABC transporter transmembrane region"/>
    <property type="match status" value="1"/>
</dbReference>
<dbReference type="OrthoDB" id="6500128at2759"/>
<keyword evidence="7 9" id="KW-1133">Transmembrane helix</keyword>
<keyword evidence="2" id="KW-0813">Transport</keyword>
<feature type="transmembrane region" description="Helical" evidence="9">
    <location>
        <begin position="6"/>
        <end position="33"/>
    </location>
</feature>
<dbReference type="GO" id="GO:0012505">
    <property type="term" value="C:endomembrane system"/>
    <property type="evidence" value="ECO:0007669"/>
    <property type="project" value="UniProtKB-SubCell"/>
</dbReference>
<dbReference type="InterPro" id="IPR011527">
    <property type="entry name" value="ABC1_TM_dom"/>
</dbReference>
<gene>
    <name evidence="11" type="ORF">RFULGI_LOCUS18921</name>
</gene>
<sequence length="80" mass="9455">PHSVDYYLNIYVLITLLSIVIGFLRFVWLYYGFLKASEKLYRKLLHQVIRAPLRFFDTTPVGRILNRFSKVFETIDVSVA</sequence>
<evidence type="ECO:0000256" key="6">
    <source>
        <dbReference type="ARBA" id="ARBA00022840"/>
    </source>
</evidence>
<dbReference type="InterPro" id="IPR050173">
    <property type="entry name" value="ABC_transporter_C-like"/>
</dbReference>
<protein>
    <submittedName>
        <fullName evidence="11">10227_t:CDS:1</fullName>
    </submittedName>
</protein>
<dbReference type="GO" id="GO:0140359">
    <property type="term" value="F:ABC-type transporter activity"/>
    <property type="evidence" value="ECO:0007669"/>
    <property type="project" value="InterPro"/>
</dbReference>
<evidence type="ECO:0000313" key="11">
    <source>
        <dbReference type="EMBL" id="CAG8812559.1"/>
    </source>
</evidence>
<proteinExistence type="predicted"/>
<feature type="domain" description="ABC transmembrane type-1" evidence="10">
    <location>
        <begin position="1"/>
        <end position="80"/>
    </location>
</feature>
<evidence type="ECO:0000256" key="5">
    <source>
        <dbReference type="ARBA" id="ARBA00022741"/>
    </source>
</evidence>
<keyword evidence="4" id="KW-0677">Repeat</keyword>
<keyword evidence="6" id="KW-0067">ATP-binding</keyword>
<evidence type="ECO:0000313" key="12">
    <source>
        <dbReference type="Proteomes" id="UP000789396"/>
    </source>
</evidence>
<dbReference type="GO" id="GO:0016020">
    <property type="term" value="C:membrane"/>
    <property type="evidence" value="ECO:0007669"/>
    <property type="project" value="InterPro"/>
</dbReference>
<keyword evidence="12" id="KW-1185">Reference proteome</keyword>
<keyword evidence="8 9" id="KW-0472">Membrane</keyword>
<dbReference type="GO" id="GO:0005524">
    <property type="term" value="F:ATP binding"/>
    <property type="evidence" value="ECO:0007669"/>
    <property type="project" value="UniProtKB-KW"/>
</dbReference>
<evidence type="ECO:0000256" key="2">
    <source>
        <dbReference type="ARBA" id="ARBA00022448"/>
    </source>
</evidence>
<dbReference type="AlphaFoldDB" id="A0A9N9PEH7"/>
<dbReference type="InterPro" id="IPR036640">
    <property type="entry name" value="ABC1_TM_sf"/>
</dbReference>
<dbReference type="Proteomes" id="UP000789396">
    <property type="component" value="Unassembled WGS sequence"/>
</dbReference>
<dbReference type="PROSITE" id="PS50929">
    <property type="entry name" value="ABC_TM1F"/>
    <property type="match status" value="1"/>
</dbReference>
<dbReference type="Gene3D" id="1.20.1560.10">
    <property type="entry name" value="ABC transporter type 1, transmembrane domain"/>
    <property type="match status" value="1"/>
</dbReference>
<keyword evidence="3 9" id="KW-0812">Transmembrane</keyword>
<evidence type="ECO:0000256" key="1">
    <source>
        <dbReference type="ARBA" id="ARBA00004127"/>
    </source>
</evidence>
<comment type="subcellular location">
    <subcellularLocation>
        <location evidence="1">Endomembrane system</location>
        <topology evidence="1">Multi-pass membrane protein</topology>
    </subcellularLocation>
</comment>
<dbReference type="EMBL" id="CAJVPZ010087124">
    <property type="protein sequence ID" value="CAG8812559.1"/>
    <property type="molecule type" value="Genomic_DNA"/>
</dbReference>
<evidence type="ECO:0000256" key="8">
    <source>
        <dbReference type="ARBA" id="ARBA00023136"/>
    </source>
</evidence>
<accession>A0A9N9PEH7</accession>
<feature type="non-terminal residue" evidence="11">
    <location>
        <position position="80"/>
    </location>
</feature>
<evidence type="ECO:0000256" key="3">
    <source>
        <dbReference type="ARBA" id="ARBA00022692"/>
    </source>
</evidence>
<comment type="caution">
    <text evidence="11">The sequence shown here is derived from an EMBL/GenBank/DDBJ whole genome shotgun (WGS) entry which is preliminary data.</text>
</comment>
<keyword evidence="5" id="KW-0547">Nucleotide-binding</keyword>
<organism evidence="11 12">
    <name type="scientific">Racocetra fulgida</name>
    <dbReference type="NCBI Taxonomy" id="60492"/>
    <lineage>
        <taxon>Eukaryota</taxon>
        <taxon>Fungi</taxon>
        <taxon>Fungi incertae sedis</taxon>
        <taxon>Mucoromycota</taxon>
        <taxon>Glomeromycotina</taxon>
        <taxon>Glomeromycetes</taxon>
        <taxon>Diversisporales</taxon>
        <taxon>Gigasporaceae</taxon>
        <taxon>Racocetra</taxon>
    </lineage>
</organism>
<dbReference type="PANTHER" id="PTHR24223:SF443">
    <property type="entry name" value="MULTIDRUG-RESISTANCE LIKE PROTEIN 1, ISOFORM I"/>
    <property type="match status" value="1"/>
</dbReference>
<evidence type="ECO:0000256" key="4">
    <source>
        <dbReference type="ARBA" id="ARBA00022737"/>
    </source>
</evidence>
<feature type="non-terminal residue" evidence="11">
    <location>
        <position position="1"/>
    </location>
</feature>
<dbReference type="PANTHER" id="PTHR24223">
    <property type="entry name" value="ATP-BINDING CASSETTE SUB-FAMILY C"/>
    <property type="match status" value="1"/>
</dbReference>
<name>A0A9N9PEH7_9GLOM</name>
<evidence type="ECO:0000259" key="10">
    <source>
        <dbReference type="PROSITE" id="PS50929"/>
    </source>
</evidence>
<evidence type="ECO:0000256" key="9">
    <source>
        <dbReference type="SAM" id="Phobius"/>
    </source>
</evidence>
<evidence type="ECO:0000256" key="7">
    <source>
        <dbReference type="ARBA" id="ARBA00022989"/>
    </source>
</evidence>
<dbReference type="Pfam" id="PF00664">
    <property type="entry name" value="ABC_membrane"/>
    <property type="match status" value="1"/>
</dbReference>